<dbReference type="CDD" id="cd10148">
    <property type="entry name" value="CsoR-like_DUF156"/>
    <property type="match status" value="1"/>
</dbReference>
<comment type="similarity">
    <text evidence="1">Belongs to the CsoR family.</text>
</comment>
<dbReference type="PANTHER" id="PTHR33677">
    <property type="entry name" value="TRANSCRIPTIONAL REPRESSOR FRMR-RELATED"/>
    <property type="match status" value="1"/>
</dbReference>
<dbReference type="EMBL" id="JARAKF010000001">
    <property type="protein sequence ID" value="MDU8996305.1"/>
    <property type="molecule type" value="Genomic_DNA"/>
</dbReference>
<evidence type="ECO:0000256" key="3">
    <source>
        <dbReference type="SAM" id="MobiDB-lite"/>
    </source>
</evidence>
<keyword evidence="5" id="KW-1185">Reference proteome</keyword>
<proteinExistence type="inferred from homology"/>
<keyword evidence="2" id="KW-0186">Copper</keyword>
<dbReference type="Pfam" id="PF02583">
    <property type="entry name" value="Trns_repr_metal"/>
    <property type="match status" value="1"/>
</dbReference>
<name>A0ABU3URE3_9ACTN</name>
<dbReference type="PANTHER" id="PTHR33677:SF3">
    <property type="entry name" value="COPPER-SENSING TRANSCRIPTIONAL REPRESSOR RICR"/>
    <property type="match status" value="1"/>
</dbReference>
<evidence type="ECO:0000313" key="4">
    <source>
        <dbReference type="EMBL" id="MDU8996305.1"/>
    </source>
</evidence>
<evidence type="ECO:0000256" key="1">
    <source>
        <dbReference type="ARBA" id="ARBA00005428"/>
    </source>
</evidence>
<sequence>MTTTEAGATAPSGKAKSVQEVPDISNTQAPTDTGEVGSEDVGSDGAGSADVVSGGVEAGGVVTDHDRGIHGYHKQKAEHLKRLRRIEGQIRGLQRMVDEDVYCIDILTQVSASTKALQSFALQLLEEHLRHCVADAALKGGEEVDAKVEEATKAIGRLLRT</sequence>
<comment type="caution">
    <text evidence="4">The sequence shown here is derived from an EMBL/GenBank/DDBJ whole genome shotgun (WGS) entry which is preliminary data.</text>
</comment>
<reference evidence="4 5" key="1">
    <citation type="submission" date="2023-02" db="EMBL/GenBank/DDBJ databases">
        <authorList>
            <person name="Maleckis M."/>
        </authorList>
    </citation>
    <scope>NUCLEOTIDE SEQUENCE [LARGE SCALE GENOMIC DNA]</scope>
    <source>
        <strain evidence="4 5">P8-A2</strain>
    </source>
</reference>
<evidence type="ECO:0000313" key="5">
    <source>
        <dbReference type="Proteomes" id="UP001257627"/>
    </source>
</evidence>
<accession>A0ABU3URE3</accession>
<dbReference type="Gene3D" id="1.20.58.1000">
    <property type="entry name" value="Metal-sensitive repressor, helix protomer"/>
    <property type="match status" value="1"/>
</dbReference>
<organism evidence="4 5">
    <name type="scientific">Streptomyces mirabilis</name>
    <dbReference type="NCBI Taxonomy" id="68239"/>
    <lineage>
        <taxon>Bacteria</taxon>
        <taxon>Bacillati</taxon>
        <taxon>Actinomycetota</taxon>
        <taxon>Actinomycetes</taxon>
        <taxon>Kitasatosporales</taxon>
        <taxon>Streptomycetaceae</taxon>
        <taxon>Streptomyces</taxon>
    </lineage>
</organism>
<gene>
    <name evidence="4" type="ORF">PU648_28975</name>
</gene>
<feature type="region of interest" description="Disordered" evidence="3">
    <location>
        <begin position="1"/>
        <end position="52"/>
    </location>
</feature>
<protein>
    <submittedName>
        <fullName evidence="4">Metal-sensitive transcriptional regulator</fullName>
    </submittedName>
</protein>
<dbReference type="InterPro" id="IPR003735">
    <property type="entry name" value="Metal_Tscrpt_repr"/>
</dbReference>
<dbReference type="Proteomes" id="UP001257627">
    <property type="component" value="Unassembled WGS sequence"/>
</dbReference>
<evidence type="ECO:0000256" key="2">
    <source>
        <dbReference type="ARBA" id="ARBA00023008"/>
    </source>
</evidence>
<dbReference type="InterPro" id="IPR038390">
    <property type="entry name" value="Metal_Tscrpt_repr_sf"/>
</dbReference>